<evidence type="ECO:0000313" key="16">
    <source>
        <dbReference type="Proteomes" id="UP000663843"/>
    </source>
</evidence>
<protein>
    <recommendedName>
        <fullName evidence="4">Acyl-protein thioesterase 1</fullName>
        <ecNumber evidence="3">3.1.2.22</ecNumber>
    </recommendedName>
    <alternativeName>
        <fullName evidence="11">Palmitoyl-protein hydrolase</fullName>
    </alternativeName>
</protein>
<name>A0A8H3DFC1_9AGAM</name>
<keyword evidence="7" id="KW-0378">Hydrolase</keyword>
<comment type="function">
    <text evidence="10">Hydrolyzes fatty acids from S-acylated cysteine residues in proteins with a strong preference for palmitoylated G-alpha proteins over other acyl substrates. Mediates the deacylation of G-alpha proteins such as GPA1 in vivo, but has weak or no activity toward palmitoylated Ras proteins. Has weak lysophospholipase activity in vitro; however such activity may not exist in vivo.</text>
</comment>
<dbReference type="EMBL" id="CAJMWT010006884">
    <property type="protein sequence ID" value="CAE6520995.1"/>
    <property type="molecule type" value="Genomic_DNA"/>
</dbReference>
<keyword evidence="13" id="KW-0812">Transmembrane</keyword>
<evidence type="ECO:0000259" key="14">
    <source>
        <dbReference type="Pfam" id="PF02230"/>
    </source>
</evidence>
<evidence type="ECO:0000256" key="9">
    <source>
        <dbReference type="ARBA" id="ARBA00023098"/>
    </source>
</evidence>
<evidence type="ECO:0000256" key="4">
    <source>
        <dbReference type="ARBA" id="ARBA00014923"/>
    </source>
</evidence>
<evidence type="ECO:0000256" key="11">
    <source>
        <dbReference type="ARBA" id="ARBA00031195"/>
    </source>
</evidence>
<keyword evidence="5" id="KW-0719">Serine esterase</keyword>
<dbReference type="SUPFAM" id="SSF53474">
    <property type="entry name" value="alpha/beta-Hydrolases"/>
    <property type="match status" value="1"/>
</dbReference>
<dbReference type="GO" id="GO:0008474">
    <property type="term" value="F:palmitoyl-(protein) hydrolase activity"/>
    <property type="evidence" value="ECO:0007669"/>
    <property type="project" value="UniProtKB-EC"/>
</dbReference>
<dbReference type="Gene3D" id="3.40.50.1820">
    <property type="entry name" value="alpha/beta hydrolase"/>
    <property type="match status" value="1"/>
</dbReference>
<dbReference type="FunFam" id="3.40.50.1820:FF:000010">
    <property type="entry name" value="Acyl-protein thioesterase 2"/>
    <property type="match status" value="1"/>
</dbReference>
<dbReference type="GO" id="GO:0006631">
    <property type="term" value="P:fatty acid metabolic process"/>
    <property type="evidence" value="ECO:0007669"/>
    <property type="project" value="UniProtKB-KW"/>
</dbReference>
<dbReference type="GO" id="GO:0052689">
    <property type="term" value="F:carboxylic ester hydrolase activity"/>
    <property type="evidence" value="ECO:0007669"/>
    <property type="project" value="UniProtKB-KW"/>
</dbReference>
<evidence type="ECO:0000256" key="2">
    <source>
        <dbReference type="ARBA" id="ARBA00006499"/>
    </source>
</evidence>
<dbReference type="Proteomes" id="UP000663843">
    <property type="component" value="Unassembled WGS sequence"/>
</dbReference>
<organism evidence="15 16">
    <name type="scientific">Rhizoctonia solani</name>
    <dbReference type="NCBI Taxonomy" id="456999"/>
    <lineage>
        <taxon>Eukaryota</taxon>
        <taxon>Fungi</taxon>
        <taxon>Dikarya</taxon>
        <taxon>Basidiomycota</taxon>
        <taxon>Agaricomycotina</taxon>
        <taxon>Agaricomycetes</taxon>
        <taxon>Cantharellales</taxon>
        <taxon>Ceratobasidiaceae</taxon>
        <taxon>Rhizoctonia</taxon>
    </lineage>
</organism>
<evidence type="ECO:0000256" key="10">
    <source>
        <dbReference type="ARBA" id="ARBA00029392"/>
    </source>
</evidence>
<dbReference type="InterPro" id="IPR029058">
    <property type="entry name" value="AB_hydrolase_fold"/>
</dbReference>
<evidence type="ECO:0000256" key="5">
    <source>
        <dbReference type="ARBA" id="ARBA00022487"/>
    </source>
</evidence>
<keyword evidence="6" id="KW-0963">Cytoplasm</keyword>
<sequence length="282" mass="30562">MITLGHMVLPSVSRRTIIRFLPTIVLAIISLIALSLLEFATIEPIDASSHQHSKMAAAALKSIIVPARAPHTATIIFSHGLGDTGDGWKPVATMLASQFPYVKWVLPHAPVRPITINGGLEMTGWFDLYSLGKSDDKEDEEGILNSSALIKDLVEAENAAGIPNERIVIGGFSQGAALSLVHGLTSEKKYAGLAILSGWFPMRNRLQSLLSPTASSAQIFWGHGTSDTIVPYKFGQLSVRHMQNNLNFANIQFNSYEGMAHSADQQEIADLGAWLRKVIPPS</sequence>
<dbReference type="Pfam" id="PF02230">
    <property type="entry name" value="Abhydrolase_2"/>
    <property type="match status" value="1"/>
</dbReference>
<comment type="subcellular location">
    <subcellularLocation>
        <location evidence="1">Cytoplasm</location>
    </subcellularLocation>
</comment>
<comment type="catalytic activity">
    <reaction evidence="12">
        <text>S-hexadecanoyl-L-cysteinyl-[protein] + H2O = L-cysteinyl-[protein] + hexadecanoate + H(+)</text>
        <dbReference type="Rhea" id="RHEA:19233"/>
        <dbReference type="Rhea" id="RHEA-COMP:10131"/>
        <dbReference type="Rhea" id="RHEA-COMP:11032"/>
        <dbReference type="ChEBI" id="CHEBI:7896"/>
        <dbReference type="ChEBI" id="CHEBI:15377"/>
        <dbReference type="ChEBI" id="CHEBI:15378"/>
        <dbReference type="ChEBI" id="CHEBI:29950"/>
        <dbReference type="ChEBI" id="CHEBI:74151"/>
        <dbReference type="EC" id="3.1.2.22"/>
    </reaction>
</comment>
<dbReference type="AlphaFoldDB" id="A0A8H3DFC1"/>
<reference evidence="15" key="1">
    <citation type="submission" date="2021-01" db="EMBL/GenBank/DDBJ databases">
        <authorList>
            <person name="Kaushik A."/>
        </authorList>
    </citation>
    <scope>NUCLEOTIDE SEQUENCE</scope>
    <source>
        <strain evidence="15">AG2-2IIIB</strain>
    </source>
</reference>
<keyword evidence="13" id="KW-1133">Transmembrane helix</keyword>
<dbReference type="EC" id="3.1.2.22" evidence="3"/>
<accession>A0A8H3DFC1</accession>
<keyword evidence="8" id="KW-0276">Fatty acid metabolism</keyword>
<evidence type="ECO:0000256" key="12">
    <source>
        <dbReference type="ARBA" id="ARBA00047337"/>
    </source>
</evidence>
<dbReference type="PANTHER" id="PTHR10655">
    <property type="entry name" value="LYSOPHOSPHOLIPASE-RELATED"/>
    <property type="match status" value="1"/>
</dbReference>
<feature type="domain" description="Phospholipase/carboxylesterase/thioesterase" evidence="14">
    <location>
        <begin position="63"/>
        <end position="279"/>
    </location>
</feature>
<evidence type="ECO:0000256" key="3">
    <source>
        <dbReference type="ARBA" id="ARBA00012423"/>
    </source>
</evidence>
<evidence type="ECO:0000256" key="1">
    <source>
        <dbReference type="ARBA" id="ARBA00004496"/>
    </source>
</evidence>
<dbReference type="PANTHER" id="PTHR10655:SF17">
    <property type="entry name" value="LYSOPHOSPHOLIPASE-LIKE PROTEIN 1"/>
    <property type="match status" value="1"/>
</dbReference>
<comment type="caution">
    <text evidence="15">The sequence shown here is derived from an EMBL/GenBank/DDBJ whole genome shotgun (WGS) entry which is preliminary data.</text>
</comment>
<gene>
    <name evidence="15" type="ORF">RDB_LOCUS165209</name>
</gene>
<evidence type="ECO:0000313" key="15">
    <source>
        <dbReference type="EMBL" id="CAE6520995.1"/>
    </source>
</evidence>
<dbReference type="InterPro" id="IPR050565">
    <property type="entry name" value="LYPA1-2/EST-like"/>
</dbReference>
<comment type="similarity">
    <text evidence="2">Belongs to the AB hydrolase superfamily. AB hydrolase 2 family.</text>
</comment>
<feature type="transmembrane region" description="Helical" evidence="13">
    <location>
        <begin position="20"/>
        <end position="42"/>
    </location>
</feature>
<keyword evidence="9" id="KW-0443">Lipid metabolism</keyword>
<proteinExistence type="inferred from homology"/>
<dbReference type="InterPro" id="IPR003140">
    <property type="entry name" value="PLipase/COase/thioEstase"/>
</dbReference>
<evidence type="ECO:0000256" key="8">
    <source>
        <dbReference type="ARBA" id="ARBA00022832"/>
    </source>
</evidence>
<dbReference type="GO" id="GO:0005737">
    <property type="term" value="C:cytoplasm"/>
    <property type="evidence" value="ECO:0007669"/>
    <property type="project" value="UniProtKB-SubCell"/>
</dbReference>
<keyword evidence="13" id="KW-0472">Membrane</keyword>
<evidence type="ECO:0000256" key="7">
    <source>
        <dbReference type="ARBA" id="ARBA00022801"/>
    </source>
</evidence>
<evidence type="ECO:0000256" key="13">
    <source>
        <dbReference type="SAM" id="Phobius"/>
    </source>
</evidence>
<evidence type="ECO:0000256" key="6">
    <source>
        <dbReference type="ARBA" id="ARBA00022490"/>
    </source>
</evidence>